<dbReference type="OrthoDB" id="2215036at2759"/>
<dbReference type="Gene3D" id="1.25.10.10">
    <property type="entry name" value="Leucine-rich Repeat Variant"/>
    <property type="match status" value="1"/>
</dbReference>
<evidence type="ECO:0000259" key="2">
    <source>
        <dbReference type="PROSITE" id="PS50166"/>
    </source>
</evidence>
<dbReference type="GO" id="GO:0042565">
    <property type="term" value="C:RNA nuclear export complex"/>
    <property type="evidence" value="ECO:0007669"/>
    <property type="project" value="TreeGrafter"/>
</dbReference>
<dbReference type="GO" id="GO:0003723">
    <property type="term" value="F:RNA binding"/>
    <property type="evidence" value="ECO:0007669"/>
    <property type="project" value="TreeGrafter"/>
</dbReference>
<evidence type="ECO:0000313" key="4">
    <source>
        <dbReference type="Proteomes" id="UP001150538"/>
    </source>
</evidence>
<dbReference type="GO" id="GO:0031267">
    <property type="term" value="F:small GTPase binding"/>
    <property type="evidence" value="ECO:0007669"/>
    <property type="project" value="InterPro"/>
</dbReference>
<sequence>MSSEALNAALAALKTVYSLENISQSARQQAQDVCELFKNSPQAHVHGVNLVNKESGYSDIERHFGLLILEHTIKYKWGWKGQKAPLSPNHLDEGAQTQLRDRIMDLMMSGLREDGTEAKFVEEKMVSLVVSVIVRMWPGPVWENLNTQLVALYNTSSAKRRLALLIFRRLGESVLFAENDPIVELRHLDLTTGLTSLLFPAEEIKEKYPQGIRINNKRRQAIKVWIEPNNEMGWFLRWAELLKQLGPSNANEKDMLELLNCISVYIGWLPVSTVKKSKIIYILSDLLGSNDNDIRIKAITCIGIVSTRPLPKKEDQLTVVEEIIDSESGYCLRALQNSYMATLKDTEDPDEAIFARHIANVLSGLSRVQLANKKSQAWIPKNFAAWTELMLNMQQDSRAGVVYCSTAFWISVYESQELSSNPVIASSMGSVMTIFTQKWLWALDTIDQINAKGEDADYPEDETSWDNVAEYKLFVESKVRDKCQQVVSLLARKDVGGMCQWLCDRLVETVNSSKDGNESLDLGLKSNPHYQNQLEIILQLIKSMALMIKSKEREALVLGDDSVLEATAMAKKHAVNVLTLVVQLHTPSVTKLINIQCQIMVSYSFILKDPENEALLNGILEKLTSYIRISPGPNSQENNGKLSTEYDTIITKALSSLVSLAESIPEELMKYYDQWLRLTDFVMSQSPNFTSLHHNMMIDFHLALAGNARLSVVDRKKLALPAIQKVMETWQGTVSSMASLGDLMSILGLPELDGMFGGAGVEALKSFFAVKDKQISQIINALTMLNVALSRTTKDATSTNSMSISEMSLVWGDVISELTSSLLHLIRLMHALWNSSSWGNQSWRSKEAQSEFRLGVLGLPFTERAQIIRDLVKNNGPSDNSSDNAGRNRYTKLINKLRSQDFSQLSVKPEEQGEFIQRSTEAVSSHISNCIMNILMMSYKCFSKLTLMPQIFHIPDFTNVFVQSMFSDIQTLPLRHMGILLSELVVPVLNNVPSDATERLVSSFLPTLFNFMQQRIKVEWDSLQARGLALTSRAELEELAMSDQSSQGETDVSDDIIQEKVVRTWTGQWARIVLMLLDTLKAIFPDPEEIKKDLEKLSSSVGIPPSETKEYTKSGLNLSLGKLLLSSAELMGGLLSSASQLVTTKDLWSVTRSLLRLGAVVPQLAIASLVFEYQSTTGGAKSINLPYLRVLDQKLAFPILGWISGDLATSLMALLQDVYFEDVYGRALTLLGDIAYYSTTFDSLGWKTLSADQTSSASHLRLGLAQTITRVTGRDSSSIEQVVRRWSLDTESKSRKAIGRLEFQDLMGVDKGQMFKTDKKILTGKGAASGATLSINYSHIHDDQNANKFTKKGDISDLFSKDSGFNLDTAIP</sequence>
<dbReference type="InterPro" id="IPR016024">
    <property type="entry name" value="ARM-type_fold"/>
</dbReference>
<dbReference type="GO" id="GO:0006611">
    <property type="term" value="P:protein export from nucleus"/>
    <property type="evidence" value="ECO:0007669"/>
    <property type="project" value="InterPro"/>
</dbReference>
<dbReference type="PANTHER" id="PTHR11223">
    <property type="entry name" value="EXPORTIN 1/5"/>
    <property type="match status" value="1"/>
</dbReference>
<dbReference type="PROSITE" id="PS50166">
    <property type="entry name" value="IMPORTIN_B_NT"/>
    <property type="match status" value="1"/>
</dbReference>
<evidence type="ECO:0000313" key="3">
    <source>
        <dbReference type="EMBL" id="KAJ1919914.1"/>
    </source>
</evidence>
<dbReference type="PANTHER" id="PTHR11223:SF3">
    <property type="entry name" value="EXPORTIN-5"/>
    <property type="match status" value="1"/>
</dbReference>
<gene>
    <name evidence="3" type="primary">MSN5</name>
    <name evidence="3" type="ORF">H4219_001694</name>
</gene>
<reference evidence="3" key="1">
    <citation type="submission" date="2022-07" db="EMBL/GenBank/DDBJ databases">
        <title>Phylogenomic reconstructions and comparative analyses of Kickxellomycotina fungi.</title>
        <authorList>
            <person name="Reynolds N.K."/>
            <person name="Stajich J.E."/>
            <person name="Barry K."/>
            <person name="Grigoriev I.V."/>
            <person name="Crous P."/>
            <person name="Smith M.E."/>
        </authorList>
    </citation>
    <scope>NUCLEOTIDE SEQUENCE</scope>
    <source>
        <strain evidence="3">NBRC 100468</strain>
    </source>
</reference>
<proteinExistence type="inferred from homology"/>
<dbReference type="EMBL" id="JANBPU010000020">
    <property type="protein sequence ID" value="KAJ1919914.1"/>
    <property type="molecule type" value="Genomic_DNA"/>
</dbReference>
<dbReference type="Pfam" id="PF08389">
    <property type="entry name" value="Xpo1"/>
    <property type="match status" value="1"/>
</dbReference>
<organism evidence="3 4">
    <name type="scientific">Mycoemilia scoparia</name>
    <dbReference type="NCBI Taxonomy" id="417184"/>
    <lineage>
        <taxon>Eukaryota</taxon>
        <taxon>Fungi</taxon>
        <taxon>Fungi incertae sedis</taxon>
        <taxon>Zoopagomycota</taxon>
        <taxon>Kickxellomycotina</taxon>
        <taxon>Kickxellomycetes</taxon>
        <taxon>Kickxellales</taxon>
        <taxon>Kickxellaceae</taxon>
        <taxon>Mycoemilia</taxon>
    </lineage>
</organism>
<protein>
    <submittedName>
        <fullName evidence="3">Karyopherin</fullName>
    </submittedName>
</protein>
<comment type="similarity">
    <text evidence="1">Belongs to the exportin family.</text>
</comment>
<evidence type="ECO:0000256" key="1">
    <source>
        <dbReference type="ARBA" id="ARBA00009466"/>
    </source>
</evidence>
<accession>A0A9W8DQ34</accession>
<dbReference type="GO" id="GO:0006405">
    <property type="term" value="P:RNA export from nucleus"/>
    <property type="evidence" value="ECO:0007669"/>
    <property type="project" value="TreeGrafter"/>
</dbReference>
<comment type="caution">
    <text evidence="3">The sequence shown here is derived from an EMBL/GenBank/DDBJ whole genome shotgun (WGS) entry which is preliminary data.</text>
</comment>
<dbReference type="InterPro" id="IPR013598">
    <property type="entry name" value="Exportin-1/Importin-b-like"/>
</dbReference>
<dbReference type="Proteomes" id="UP001150538">
    <property type="component" value="Unassembled WGS sequence"/>
</dbReference>
<dbReference type="GO" id="GO:0005634">
    <property type="term" value="C:nucleus"/>
    <property type="evidence" value="ECO:0007669"/>
    <property type="project" value="TreeGrafter"/>
</dbReference>
<feature type="domain" description="Importin N-terminal" evidence="2">
    <location>
        <begin position="30"/>
        <end position="109"/>
    </location>
</feature>
<name>A0A9W8DQ34_9FUNG</name>
<dbReference type="InterPro" id="IPR045065">
    <property type="entry name" value="XPO1/5"/>
</dbReference>
<dbReference type="InterPro" id="IPR001494">
    <property type="entry name" value="Importin-beta_N"/>
</dbReference>
<dbReference type="GO" id="GO:0005049">
    <property type="term" value="F:nuclear export signal receptor activity"/>
    <property type="evidence" value="ECO:0007669"/>
    <property type="project" value="InterPro"/>
</dbReference>
<keyword evidence="4" id="KW-1185">Reference proteome</keyword>
<dbReference type="InterPro" id="IPR045478">
    <property type="entry name" value="Exportin-5_C"/>
</dbReference>
<dbReference type="Pfam" id="PF19273">
    <property type="entry name" value="Exportin-5"/>
    <property type="match status" value="1"/>
</dbReference>
<dbReference type="InterPro" id="IPR011989">
    <property type="entry name" value="ARM-like"/>
</dbReference>
<dbReference type="GO" id="GO:0005737">
    <property type="term" value="C:cytoplasm"/>
    <property type="evidence" value="ECO:0007669"/>
    <property type="project" value="TreeGrafter"/>
</dbReference>
<dbReference type="SUPFAM" id="SSF48371">
    <property type="entry name" value="ARM repeat"/>
    <property type="match status" value="1"/>
</dbReference>